<comment type="subcellular location">
    <subcellularLocation>
        <location evidence="1">Cell membrane</location>
        <topology evidence="1">Multi-pass membrane protein</topology>
    </subcellularLocation>
</comment>
<evidence type="ECO:0000256" key="2">
    <source>
        <dbReference type="ARBA" id="ARBA00022475"/>
    </source>
</evidence>
<feature type="compositionally biased region" description="Basic and acidic residues" evidence="6">
    <location>
        <begin position="1"/>
        <end position="19"/>
    </location>
</feature>
<accession>A0A6J4JTT6</accession>
<feature type="compositionally biased region" description="Basic and acidic residues" evidence="6">
    <location>
        <begin position="29"/>
        <end position="48"/>
    </location>
</feature>
<evidence type="ECO:0000256" key="7">
    <source>
        <dbReference type="SAM" id="Phobius"/>
    </source>
</evidence>
<dbReference type="EMBL" id="CADCTP010000389">
    <property type="protein sequence ID" value="CAA9287273.1"/>
    <property type="molecule type" value="Genomic_DNA"/>
</dbReference>
<feature type="transmembrane region" description="Helical" evidence="7">
    <location>
        <begin position="145"/>
        <end position="166"/>
    </location>
</feature>
<dbReference type="InterPro" id="IPR017039">
    <property type="entry name" value="Virul_fac_BrkB"/>
</dbReference>
<dbReference type="Pfam" id="PF03631">
    <property type="entry name" value="Virul_fac_BrkB"/>
    <property type="match status" value="1"/>
</dbReference>
<sequence length="358" mass="38740">MPLFSRHKDDADRDRDPKDYSGGPGVKDYSGDPDEHRLAPDDPRKPDSPTEMSKQTWLGVAKRAFTEFKADNITDWAAALTYYAVLSIFPALTVFVALLGLFGQGTETVGKLLDILSDIGVPSGVRDTLEPAIANVVQQQGGAGALVGLGLLGSLWTASGYVGAFIRASNAIYEVEEGRKFYILRPLQILVTIVGVLLLTLITLAIISSGTVAQAIGDAIGLSDTVVTAWNIAKWPVIIIIVSLMIGALYNIAPNVKQPKFKWFTLGGFLALVLWVIASAAFGFYVSNFGSYNKTYGTLGAVIGFLVWMWITNNVLLFGAEVNAELERGREIEAGQPAEEEIKLPYRKAPKDKAGKKK</sequence>
<evidence type="ECO:0000313" key="8">
    <source>
        <dbReference type="EMBL" id="CAA9287273.1"/>
    </source>
</evidence>
<dbReference type="AlphaFoldDB" id="A0A6J4JTT6"/>
<keyword evidence="4 7" id="KW-1133">Transmembrane helix</keyword>
<feature type="transmembrane region" description="Helical" evidence="7">
    <location>
        <begin position="264"/>
        <end position="286"/>
    </location>
</feature>
<evidence type="ECO:0000256" key="3">
    <source>
        <dbReference type="ARBA" id="ARBA00022692"/>
    </source>
</evidence>
<proteinExistence type="predicted"/>
<evidence type="ECO:0000256" key="4">
    <source>
        <dbReference type="ARBA" id="ARBA00022989"/>
    </source>
</evidence>
<dbReference type="GO" id="GO:0005886">
    <property type="term" value="C:plasma membrane"/>
    <property type="evidence" value="ECO:0007669"/>
    <property type="project" value="UniProtKB-SubCell"/>
</dbReference>
<evidence type="ECO:0000256" key="1">
    <source>
        <dbReference type="ARBA" id="ARBA00004651"/>
    </source>
</evidence>
<dbReference type="PANTHER" id="PTHR30213:SF0">
    <property type="entry name" value="UPF0761 MEMBRANE PROTEIN YIHY"/>
    <property type="match status" value="1"/>
</dbReference>
<gene>
    <name evidence="8" type="ORF">AVDCRST_MAG41-4092</name>
</gene>
<feature type="transmembrane region" description="Helical" evidence="7">
    <location>
        <begin position="232"/>
        <end position="252"/>
    </location>
</feature>
<name>A0A6J4JTT6_9ACTN</name>
<feature type="region of interest" description="Disordered" evidence="6">
    <location>
        <begin position="1"/>
        <end position="54"/>
    </location>
</feature>
<dbReference type="PIRSF" id="PIRSF035875">
    <property type="entry name" value="RNase_BN"/>
    <property type="match status" value="1"/>
</dbReference>
<protein>
    <submittedName>
        <fullName evidence="8">Ribonuclease BN</fullName>
    </submittedName>
</protein>
<keyword evidence="3 7" id="KW-0812">Transmembrane</keyword>
<dbReference type="NCBIfam" id="TIGR00765">
    <property type="entry name" value="yihY_not_rbn"/>
    <property type="match status" value="1"/>
</dbReference>
<feature type="transmembrane region" description="Helical" evidence="7">
    <location>
        <begin position="80"/>
        <end position="102"/>
    </location>
</feature>
<feature type="transmembrane region" description="Helical" evidence="7">
    <location>
        <begin position="187"/>
        <end position="212"/>
    </location>
</feature>
<feature type="transmembrane region" description="Helical" evidence="7">
    <location>
        <begin position="298"/>
        <end position="320"/>
    </location>
</feature>
<evidence type="ECO:0000256" key="5">
    <source>
        <dbReference type="ARBA" id="ARBA00023136"/>
    </source>
</evidence>
<organism evidence="8">
    <name type="scientific">uncultured Mycobacteriales bacterium</name>
    <dbReference type="NCBI Taxonomy" id="581187"/>
    <lineage>
        <taxon>Bacteria</taxon>
        <taxon>Bacillati</taxon>
        <taxon>Actinomycetota</taxon>
        <taxon>Actinomycetes</taxon>
        <taxon>Mycobacteriales</taxon>
        <taxon>environmental samples</taxon>
    </lineage>
</organism>
<evidence type="ECO:0000256" key="6">
    <source>
        <dbReference type="SAM" id="MobiDB-lite"/>
    </source>
</evidence>
<dbReference type="PANTHER" id="PTHR30213">
    <property type="entry name" value="INNER MEMBRANE PROTEIN YHJD"/>
    <property type="match status" value="1"/>
</dbReference>
<reference evidence="8" key="1">
    <citation type="submission" date="2020-02" db="EMBL/GenBank/DDBJ databases">
        <authorList>
            <person name="Meier V. D."/>
        </authorList>
    </citation>
    <scope>NUCLEOTIDE SEQUENCE</scope>
    <source>
        <strain evidence="8">AVDCRST_MAG41</strain>
    </source>
</reference>
<keyword evidence="2" id="KW-1003">Cell membrane</keyword>
<keyword evidence="5 7" id="KW-0472">Membrane</keyword>